<accession>A0ABD3SFB8</accession>
<feature type="compositionally biased region" description="Basic and acidic residues" evidence="2">
    <location>
        <begin position="32"/>
        <end position="55"/>
    </location>
</feature>
<feature type="compositionally biased region" description="Basic and acidic residues" evidence="2">
    <location>
        <begin position="437"/>
        <end position="446"/>
    </location>
</feature>
<name>A0ABD3SFB8_9STRA</name>
<gene>
    <name evidence="3" type="ORF">ACHAXA_010069</name>
</gene>
<proteinExistence type="predicted"/>
<feature type="compositionally biased region" description="Basic and acidic residues" evidence="2">
    <location>
        <begin position="333"/>
        <end position="344"/>
    </location>
</feature>
<dbReference type="AlphaFoldDB" id="A0ABD3SFB8"/>
<dbReference type="Proteomes" id="UP001530377">
    <property type="component" value="Unassembled WGS sequence"/>
</dbReference>
<evidence type="ECO:0000313" key="3">
    <source>
        <dbReference type="EMBL" id="KAL3823185.1"/>
    </source>
</evidence>
<comment type="caution">
    <text evidence="3">The sequence shown here is derived from an EMBL/GenBank/DDBJ whole genome shotgun (WGS) entry which is preliminary data.</text>
</comment>
<feature type="region of interest" description="Disordered" evidence="2">
    <location>
        <begin position="324"/>
        <end position="508"/>
    </location>
</feature>
<reference evidence="3 4" key="1">
    <citation type="submission" date="2024-10" db="EMBL/GenBank/DDBJ databases">
        <title>Updated reference genomes for cyclostephanoid diatoms.</title>
        <authorList>
            <person name="Roberts W.R."/>
            <person name="Alverson A.J."/>
        </authorList>
    </citation>
    <scope>NUCLEOTIDE SEQUENCE [LARGE SCALE GENOMIC DNA]</scope>
    <source>
        <strain evidence="3 4">AJA228-03</strain>
    </source>
</reference>
<evidence type="ECO:0000256" key="1">
    <source>
        <dbReference type="SAM" id="Coils"/>
    </source>
</evidence>
<sequence length="860" mass="95489">MEPPSDYQSPHRQPRDGSHRRHPPPPSTVHSPRRDVYGEEERLSSFSSRGRDPSRQQDGAAGLTRSKSSSQSKSNTPRRKGNPQSSSPSIEGGRSPSQPRSSHSTTKATCHSVGSESVTTATTTTGGPSLTPLSTLSTILSTHSAHERTALMLFRQSHALHLHAIERSSVAMEKLRLAQAEVEHADTAREFAREELDRAAMQRTSAQDALRAIRKRVRRLSGGLVNRRVRLVGLSKNARWNGRSGTIIKLVTDGDDEGRWKVRLDSEWRGRDADGAILRDDDAGLDRVGEGSSAMNVVVAKAENLELVDDGDVALEGALGLFGSRSRSVSSTREPRSSLDERNARNYQRVGSRQGRSRDPSINSRNDSGADLGPQQRQRSASRSTSTSSMKEQNWKHNPWNEHRTTSPLRNDPVAVTPESQESARSPNRIIIPAEYYKTEDGRYRESPSSTNRMHPQHRLTRQKKHESQERQVTSEQKLSSVNHHESNQPDGIQQPSTTKYSSRNFSPGRMIFPIQRSRSNDSERLSSAFSRMLLSPVSFTPVSFNPEPSESFQQNSASFEQWMQKGDNDFQRHRQGRQMYQQVGQNQRQHTDGSSGDVISTAGSLFKRVTSLSNDEEIVNHYNGWGEYAPDPQLQTYPSPQENATTSFTTVDGHNLPHIVILPVDEDDHGNPFLSPGYLSSSPPHCVGVQNAGFSHVNGVYLLAYPEDEHGNAILDDEGVDVPPLYFKDGPPTLLSDDRYYDMCILRINCPDSVDHVIWFLARVDVDPDCLNVKFSDCYYYCRMLRTDDGCGGEREGGCLSPPSRGWNLPKLPKGVEMLSIANSRSFSPALTLKNGAFSDGGRQGLGIVPRPQTTSGHK</sequence>
<evidence type="ECO:0000313" key="4">
    <source>
        <dbReference type="Proteomes" id="UP001530377"/>
    </source>
</evidence>
<dbReference type="EMBL" id="JALLPB020000044">
    <property type="protein sequence ID" value="KAL3823185.1"/>
    <property type="molecule type" value="Genomic_DNA"/>
</dbReference>
<evidence type="ECO:0000256" key="2">
    <source>
        <dbReference type="SAM" id="MobiDB-lite"/>
    </source>
</evidence>
<keyword evidence="4" id="KW-1185">Reference proteome</keyword>
<feature type="coiled-coil region" evidence="1">
    <location>
        <begin position="175"/>
        <end position="209"/>
    </location>
</feature>
<feature type="compositionally biased region" description="Basic residues" evidence="2">
    <location>
        <begin position="455"/>
        <end position="465"/>
    </location>
</feature>
<feature type="compositionally biased region" description="Low complexity" evidence="2">
    <location>
        <begin position="112"/>
        <end position="132"/>
    </location>
</feature>
<keyword evidence="1" id="KW-0175">Coiled coil</keyword>
<feature type="compositionally biased region" description="Polar residues" evidence="2">
    <location>
        <begin position="82"/>
        <end position="109"/>
    </location>
</feature>
<feature type="compositionally biased region" description="Polar residues" evidence="2">
    <location>
        <begin position="1"/>
        <end position="11"/>
    </location>
</feature>
<feature type="region of interest" description="Disordered" evidence="2">
    <location>
        <begin position="1"/>
        <end position="132"/>
    </location>
</feature>
<feature type="compositionally biased region" description="Low complexity" evidence="2">
    <location>
        <begin position="375"/>
        <end position="389"/>
    </location>
</feature>
<feature type="compositionally biased region" description="Polar residues" evidence="2">
    <location>
        <begin position="471"/>
        <end position="482"/>
    </location>
</feature>
<protein>
    <submittedName>
        <fullName evidence="3">Uncharacterized protein</fullName>
    </submittedName>
</protein>
<feature type="compositionally biased region" description="Polar residues" evidence="2">
    <location>
        <begin position="489"/>
        <end position="506"/>
    </location>
</feature>
<organism evidence="3 4">
    <name type="scientific">Cyclostephanos tholiformis</name>
    <dbReference type="NCBI Taxonomy" id="382380"/>
    <lineage>
        <taxon>Eukaryota</taxon>
        <taxon>Sar</taxon>
        <taxon>Stramenopiles</taxon>
        <taxon>Ochrophyta</taxon>
        <taxon>Bacillariophyta</taxon>
        <taxon>Coscinodiscophyceae</taxon>
        <taxon>Thalassiosirophycidae</taxon>
        <taxon>Stephanodiscales</taxon>
        <taxon>Stephanodiscaceae</taxon>
        <taxon>Cyclostephanos</taxon>
    </lineage>
</organism>
<feature type="compositionally biased region" description="Basic and acidic residues" evidence="2">
    <location>
        <begin position="393"/>
        <end position="405"/>
    </location>
</feature>